<dbReference type="EMBL" id="VJON01000024">
    <property type="protein sequence ID" value="TSE33867.1"/>
    <property type="molecule type" value="Genomic_DNA"/>
</dbReference>
<evidence type="ECO:0000313" key="1">
    <source>
        <dbReference type="EMBL" id="TSE33867.1"/>
    </source>
</evidence>
<comment type="caution">
    <text evidence="1">The sequence shown here is derived from an EMBL/GenBank/DDBJ whole genome shotgun (WGS) entry which is preliminary data.</text>
</comment>
<dbReference type="InterPro" id="IPR049708">
    <property type="entry name" value="PP0621-like"/>
</dbReference>
<organism evidence="1 2">
    <name type="scientific">Tepidimonas charontis</name>
    <dbReference type="NCBI Taxonomy" id="2267262"/>
    <lineage>
        <taxon>Bacteria</taxon>
        <taxon>Pseudomonadati</taxon>
        <taxon>Pseudomonadota</taxon>
        <taxon>Betaproteobacteria</taxon>
        <taxon>Burkholderiales</taxon>
        <taxon>Tepidimonas</taxon>
    </lineage>
</organism>
<sequence length="81" mass="9041">MIKWLLVLAVVVLGYVWWRHQRQAEGAERAARQRPAAPPAPAPPAPMLRCRHCGVHLPANEAVRGTLGPYCNDEHRRLAEG</sequence>
<gene>
    <name evidence="1" type="ORF">Tchar_01619</name>
</gene>
<reference evidence="1 2" key="1">
    <citation type="submission" date="2019-07" db="EMBL/GenBank/DDBJ databases">
        <title>Tepidimonas charontis SPSP-6 draft genome.</title>
        <authorList>
            <person name="Da Costa M.S."/>
            <person name="Froufe H.J.C."/>
            <person name="Egas C."/>
            <person name="Albuquerque L."/>
        </authorList>
    </citation>
    <scope>NUCLEOTIDE SEQUENCE [LARGE SCALE GENOMIC DNA]</scope>
    <source>
        <strain evidence="1 2">SPSP-6</strain>
    </source>
</reference>
<accession>A0A554XDF8</accession>
<dbReference type="AlphaFoldDB" id="A0A554XDF8"/>
<keyword evidence="2" id="KW-1185">Reference proteome</keyword>
<protein>
    <submittedName>
        <fullName evidence="1">Uncharacterized protein</fullName>
    </submittedName>
</protein>
<proteinExistence type="predicted"/>
<dbReference type="Proteomes" id="UP000318294">
    <property type="component" value="Unassembled WGS sequence"/>
</dbReference>
<dbReference type="NCBIfam" id="NF041023">
    <property type="entry name" value="PP0621_fam"/>
    <property type="match status" value="1"/>
</dbReference>
<name>A0A554XDF8_9BURK</name>
<evidence type="ECO:0000313" key="2">
    <source>
        <dbReference type="Proteomes" id="UP000318294"/>
    </source>
</evidence>
<dbReference type="RefSeq" id="WP_236640393.1">
    <property type="nucleotide sequence ID" value="NZ_VJON01000024.1"/>
</dbReference>